<dbReference type="PANTHER" id="PTHR30349:SF64">
    <property type="entry name" value="PROPHAGE INTEGRASE INTD-RELATED"/>
    <property type="match status" value="1"/>
</dbReference>
<protein>
    <submittedName>
        <fullName evidence="8">Site-specific integrase</fullName>
    </submittedName>
</protein>
<organism evidence="8 9">
    <name type="scientific">Sulfurimonas crateris</name>
    <dbReference type="NCBI Taxonomy" id="2574727"/>
    <lineage>
        <taxon>Bacteria</taxon>
        <taxon>Pseudomonadati</taxon>
        <taxon>Campylobacterota</taxon>
        <taxon>Epsilonproteobacteria</taxon>
        <taxon>Campylobacterales</taxon>
        <taxon>Sulfurimonadaceae</taxon>
        <taxon>Sulfurimonas</taxon>
    </lineage>
</organism>
<evidence type="ECO:0000256" key="3">
    <source>
        <dbReference type="ARBA" id="ARBA00023125"/>
    </source>
</evidence>
<dbReference type="Pfam" id="PF00589">
    <property type="entry name" value="Phage_integrase"/>
    <property type="match status" value="1"/>
</dbReference>
<dbReference type="InterPro" id="IPR044068">
    <property type="entry name" value="CB"/>
</dbReference>
<dbReference type="GO" id="GO:0003677">
    <property type="term" value="F:DNA binding"/>
    <property type="evidence" value="ECO:0007669"/>
    <property type="project" value="UniProtKB-UniRule"/>
</dbReference>
<dbReference type="InterPro" id="IPR011010">
    <property type="entry name" value="DNA_brk_join_enz"/>
</dbReference>
<dbReference type="Proteomes" id="UP000309561">
    <property type="component" value="Unassembled WGS sequence"/>
</dbReference>
<comment type="caution">
    <text evidence="8">The sequence shown here is derived from an EMBL/GenBank/DDBJ whole genome shotgun (WGS) entry which is preliminary data.</text>
</comment>
<sequence length="292" mass="34715">MNFSYYSSLYLDFKKHELKNSTLDKYTNIVKNRIDPIFKNRDINDIKPSDVKKWLYSIYDVGSKSKRHYLGVLSGIFQEALFDEVIQRNPVKFVKLPKYEKPDIKPFNADEVQKIMNNVDDNNFKYYLAIAFYTGMRSGEIIGLKKEDIDLKNKTIHVKRSRSRHGESTPKTKGSIREIPIIQLLDPFIHDLYNLHDNEYLFITQYKKPYRDTNVFVNKFWIPSLNDLNIEYRRPYNTRHTYATNMLYNDLVSPVQLAQLLGHANTQMVYEVYVSYIQSNYKDFDRSMSIYK</sequence>
<dbReference type="InterPro" id="IPR010998">
    <property type="entry name" value="Integrase_recombinase_N"/>
</dbReference>
<dbReference type="PROSITE" id="PS51900">
    <property type="entry name" value="CB"/>
    <property type="match status" value="1"/>
</dbReference>
<evidence type="ECO:0000259" key="7">
    <source>
        <dbReference type="PROSITE" id="PS51900"/>
    </source>
</evidence>
<keyword evidence="4" id="KW-0233">DNA recombination</keyword>
<accession>A0A4U2Z5L5</accession>
<evidence type="ECO:0000313" key="9">
    <source>
        <dbReference type="Proteomes" id="UP000309561"/>
    </source>
</evidence>
<name>A0A4U2Z5L5_9BACT</name>
<feature type="domain" description="Core-binding (CB)" evidence="7">
    <location>
        <begin position="1"/>
        <end position="81"/>
    </location>
</feature>
<dbReference type="Gene3D" id="1.10.443.10">
    <property type="entry name" value="Intergrase catalytic core"/>
    <property type="match status" value="1"/>
</dbReference>
<evidence type="ECO:0000256" key="4">
    <source>
        <dbReference type="ARBA" id="ARBA00023172"/>
    </source>
</evidence>
<proteinExistence type="inferred from homology"/>
<gene>
    <name evidence="8" type="ORF">FCU45_07965</name>
</gene>
<dbReference type="Gene3D" id="1.10.150.130">
    <property type="match status" value="1"/>
</dbReference>
<dbReference type="SUPFAM" id="SSF56349">
    <property type="entry name" value="DNA breaking-rejoining enzymes"/>
    <property type="match status" value="1"/>
</dbReference>
<dbReference type="EMBL" id="SZPX01000006">
    <property type="protein sequence ID" value="TKI69095.1"/>
    <property type="molecule type" value="Genomic_DNA"/>
</dbReference>
<feature type="domain" description="Tyr recombinase" evidence="6">
    <location>
        <begin position="102"/>
        <end position="292"/>
    </location>
</feature>
<dbReference type="InterPro" id="IPR002104">
    <property type="entry name" value="Integrase_catalytic"/>
</dbReference>
<dbReference type="InterPro" id="IPR050090">
    <property type="entry name" value="Tyrosine_recombinase_XerCD"/>
</dbReference>
<evidence type="ECO:0000256" key="5">
    <source>
        <dbReference type="PROSITE-ProRule" id="PRU01248"/>
    </source>
</evidence>
<dbReference type="Pfam" id="PF14659">
    <property type="entry name" value="Phage_int_SAM_3"/>
    <property type="match status" value="1"/>
</dbReference>
<keyword evidence="2" id="KW-0229">DNA integration</keyword>
<dbReference type="CDD" id="cd01189">
    <property type="entry name" value="INT_ICEBs1_C_like"/>
    <property type="match status" value="1"/>
</dbReference>
<dbReference type="InterPro" id="IPR004107">
    <property type="entry name" value="Integrase_SAM-like_N"/>
</dbReference>
<dbReference type="PANTHER" id="PTHR30349">
    <property type="entry name" value="PHAGE INTEGRASE-RELATED"/>
    <property type="match status" value="1"/>
</dbReference>
<evidence type="ECO:0000259" key="6">
    <source>
        <dbReference type="PROSITE" id="PS51898"/>
    </source>
</evidence>
<dbReference type="OrthoDB" id="5391994at2"/>
<dbReference type="GO" id="GO:0006310">
    <property type="term" value="P:DNA recombination"/>
    <property type="evidence" value="ECO:0007669"/>
    <property type="project" value="UniProtKB-KW"/>
</dbReference>
<dbReference type="GO" id="GO:0015074">
    <property type="term" value="P:DNA integration"/>
    <property type="evidence" value="ECO:0007669"/>
    <property type="project" value="UniProtKB-KW"/>
</dbReference>
<evidence type="ECO:0000256" key="2">
    <source>
        <dbReference type="ARBA" id="ARBA00022908"/>
    </source>
</evidence>
<dbReference type="InterPro" id="IPR013762">
    <property type="entry name" value="Integrase-like_cat_sf"/>
</dbReference>
<evidence type="ECO:0000256" key="1">
    <source>
        <dbReference type="ARBA" id="ARBA00008857"/>
    </source>
</evidence>
<keyword evidence="3 5" id="KW-0238">DNA-binding</keyword>
<dbReference type="AlphaFoldDB" id="A0A4U2Z5L5"/>
<dbReference type="PROSITE" id="PS51898">
    <property type="entry name" value="TYR_RECOMBINASE"/>
    <property type="match status" value="1"/>
</dbReference>
<evidence type="ECO:0000313" key="8">
    <source>
        <dbReference type="EMBL" id="TKI69095.1"/>
    </source>
</evidence>
<reference evidence="8 9" key="1">
    <citation type="submission" date="2019-04" db="EMBL/GenBank/DDBJ databases">
        <title>Sulfurimonas crateris sp. nov. a facultative anaerobic sulfur-oxidizing chemolithautotrophic bacterium isolated from a terrestrial mud vulcano.</title>
        <authorList>
            <person name="Ratnikova N.M."/>
            <person name="Slobodkin A.I."/>
            <person name="Merkel A.Y."/>
            <person name="Novikov A."/>
            <person name="Bonch-Osmolovskaya E.A."/>
            <person name="Slobodkina G.B."/>
        </authorList>
    </citation>
    <scope>NUCLEOTIDE SEQUENCE [LARGE SCALE GENOMIC DNA]</scope>
    <source>
        <strain evidence="8 9">SN118</strain>
    </source>
</reference>
<keyword evidence="9" id="KW-1185">Reference proteome</keyword>
<comment type="similarity">
    <text evidence="1">Belongs to the 'phage' integrase family.</text>
</comment>